<dbReference type="Proteomes" id="UP000002195">
    <property type="component" value="Unassembled WGS sequence"/>
</dbReference>
<dbReference type="eggNOG" id="ENOG502RIHM">
    <property type="taxonomic scope" value="Eukaryota"/>
</dbReference>
<dbReference type="InParanoid" id="Q86IK2"/>
<sequence>MFGSKSNFILLIITTLICISLTHCKSFTPSLLSSSSSSFSSSSSSKNKYLYSISSVNPNIESGQIVLVIDPLTNEVIKNKTVYIPYRIIDLLDVDESSNSLLFFCLINDAKNLLLSLNLDTFEFKEIGGTYGGWDYTYARQPYIFVNDNVFLPAKLSFYNATGLTVLHWDFTDKNSKGGSFKVIEIPIDDFDVESGIPSMGGYDYVNDLLYVTYQSLNDLSENNSTSIVCFNPFSSDTNSTHKIHTGITDLIPGYIHLLFTDQNEGGSLYALSKSFNTQSSIEVCKINFQTNNCDQILSKEMGAYYNSFDYRPYFIGGPQNSDLILLEFTEKNAKPFINFQSVNLLTWNESSPTLLSNYWTSTFGPTYLTFTFFAYI</sequence>
<feature type="chain" id="PRO_5004300359" evidence="1">
    <location>
        <begin position="25"/>
        <end position="377"/>
    </location>
</feature>
<comment type="caution">
    <text evidence="2">The sequence shown here is derived from an EMBL/GenBank/DDBJ whole genome shotgun (WGS) entry which is preliminary data.</text>
</comment>
<proteinExistence type="predicted"/>
<feature type="signal peptide" evidence="1">
    <location>
        <begin position="1"/>
        <end position="24"/>
    </location>
</feature>
<dbReference type="PhylomeDB" id="Q86IK2"/>
<keyword evidence="1" id="KW-0732">Signal</keyword>
<dbReference type="AlphaFoldDB" id="Q86IK2"/>
<evidence type="ECO:0000256" key="1">
    <source>
        <dbReference type="SAM" id="SignalP"/>
    </source>
</evidence>
<evidence type="ECO:0000313" key="2">
    <source>
        <dbReference type="EMBL" id="EAL71000.1"/>
    </source>
</evidence>
<dbReference type="HOGENOM" id="CLU_777127_0_0_1"/>
<gene>
    <name evidence="2" type="ORF">DDB_G0272726</name>
</gene>
<dbReference type="RefSeq" id="XP_644850.1">
    <property type="nucleotide sequence ID" value="XM_639758.1"/>
</dbReference>
<reference evidence="2 3" key="1">
    <citation type="journal article" date="2005" name="Nature">
        <title>The genome of the social amoeba Dictyostelium discoideum.</title>
        <authorList>
            <consortium name="The Dictyostelium discoideum Sequencing Consortium"/>
            <person name="Eichinger L."/>
            <person name="Pachebat J.A."/>
            <person name="Glockner G."/>
            <person name="Rajandream M.A."/>
            <person name="Sucgang R."/>
            <person name="Berriman M."/>
            <person name="Song J."/>
            <person name="Olsen R."/>
            <person name="Szafranski K."/>
            <person name="Xu Q."/>
            <person name="Tunggal B."/>
            <person name="Kummerfeld S."/>
            <person name="Madera M."/>
            <person name="Konfortov B.A."/>
            <person name="Rivero F."/>
            <person name="Bankier A.T."/>
            <person name="Lehmann R."/>
            <person name="Hamlin N."/>
            <person name="Davies R."/>
            <person name="Gaudet P."/>
            <person name="Fey P."/>
            <person name="Pilcher K."/>
            <person name="Chen G."/>
            <person name="Saunders D."/>
            <person name="Sodergren E."/>
            <person name="Davis P."/>
            <person name="Kerhornou A."/>
            <person name="Nie X."/>
            <person name="Hall N."/>
            <person name="Anjard C."/>
            <person name="Hemphill L."/>
            <person name="Bason N."/>
            <person name="Farbrother P."/>
            <person name="Desany B."/>
            <person name="Just E."/>
            <person name="Morio T."/>
            <person name="Rost R."/>
            <person name="Churcher C."/>
            <person name="Cooper J."/>
            <person name="Haydock S."/>
            <person name="van Driessche N."/>
            <person name="Cronin A."/>
            <person name="Goodhead I."/>
            <person name="Muzny D."/>
            <person name="Mourier T."/>
            <person name="Pain A."/>
            <person name="Lu M."/>
            <person name="Harper D."/>
            <person name="Lindsay R."/>
            <person name="Hauser H."/>
            <person name="James K."/>
            <person name="Quiles M."/>
            <person name="Madan Babu M."/>
            <person name="Saito T."/>
            <person name="Buchrieser C."/>
            <person name="Wardroper A."/>
            <person name="Felder M."/>
            <person name="Thangavelu M."/>
            <person name="Johnson D."/>
            <person name="Knights A."/>
            <person name="Loulseged H."/>
            <person name="Mungall K."/>
            <person name="Oliver K."/>
            <person name="Price C."/>
            <person name="Quail M.A."/>
            <person name="Urushihara H."/>
            <person name="Hernandez J."/>
            <person name="Rabbinowitsch E."/>
            <person name="Steffen D."/>
            <person name="Sanders M."/>
            <person name="Ma J."/>
            <person name="Kohara Y."/>
            <person name="Sharp S."/>
            <person name="Simmonds M."/>
            <person name="Spiegler S."/>
            <person name="Tivey A."/>
            <person name="Sugano S."/>
            <person name="White B."/>
            <person name="Walker D."/>
            <person name="Woodward J."/>
            <person name="Winckler T."/>
            <person name="Tanaka Y."/>
            <person name="Shaulsky G."/>
            <person name="Schleicher M."/>
            <person name="Weinstock G."/>
            <person name="Rosenthal A."/>
            <person name="Cox E.C."/>
            <person name="Chisholm R.L."/>
            <person name="Gibbs R."/>
            <person name="Loomis W.F."/>
            <person name="Platzer M."/>
            <person name="Kay R.R."/>
            <person name="Williams J."/>
            <person name="Dear P.H."/>
            <person name="Noegel A.A."/>
            <person name="Barrell B."/>
            <person name="Kuspa A."/>
        </authorList>
    </citation>
    <scope>NUCLEOTIDE SEQUENCE [LARGE SCALE GENOMIC DNA]</scope>
    <source>
        <strain evidence="2 3">AX4</strain>
    </source>
</reference>
<evidence type="ECO:0000313" key="3">
    <source>
        <dbReference type="Proteomes" id="UP000002195"/>
    </source>
</evidence>
<dbReference type="VEuPathDB" id="AmoebaDB:DDB_G0272726"/>
<dbReference type="PaxDb" id="44689-DDB0168871"/>
<dbReference type="EMBL" id="AAFI02000008">
    <property type="protein sequence ID" value="EAL71000.1"/>
    <property type="molecule type" value="Genomic_DNA"/>
</dbReference>
<accession>Q86IK2</accession>
<dbReference type="GeneID" id="8618531"/>
<accession>Q559G6</accession>
<dbReference type="dictyBase" id="DDB_G0272726"/>
<keyword evidence="3" id="KW-1185">Reference proteome</keyword>
<name>Q86IK2_DICDI</name>
<organism evidence="2 3">
    <name type="scientific">Dictyostelium discoideum</name>
    <name type="common">Social amoeba</name>
    <dbReference type="NCBI Taxonomy" id="44689"/>
    <lineage>
        <taxon>Eukaryota</taxon>
        <taxon>Amoebozoa</taxon>
        <taxon>Evosea</taxon>
        <taxon>Eumycetozoa</taxon>
        <taxon>Dictyostelia</taxon>
        <taxon>Dictyosteliales</taxon>
        <taxon>Dictyosteliaceae</taxon>
        <taxon>Dictyostelium</taxon>
    </lineage>
</organism>
<protein>
    <submittedName>
        <fullName evidence="2">Uncharacterized protein</fullName>
    </submittedName>
</protein>
<dbReference type="KEGG" id="ddi:DDB_G0272726"/>